<keyword evidence="4" id="KW-1185">Reference proteome</keyword>
<dbReference type="EMBL" id="ML769556">
    <property type="protein sequence ID" value="KAE9394148.1"/>
    <property type="molecule type" value="Genomic_DNA"/>
</dbReference>
<keyword evidence="2" id="KW-0732">Signal</keyword>
<feature type="compositionally biased region" description="Basic residues" evidence="1">
    <location>
        <begin position="132"/>
        <end position="146"/>
    </location>
</feature>
<name>A0A6A4H914_9AGAR</name>
<feature type="chain" id="PRO_5025429287" evidence="2">
    <location>
        <begin position="34"/>
        <end position="568"/>
    </location>
</feature>
<feature type="compositionally biased region" description="Polar residues" evidence="1">
    <location>
        <begin position="432"/>
        <end position="443"/>
    </location>
</feature>
<sequence>MRIKPKPAEEKLELKLILLMLVMESVVIPVVRGVKNTSSGRYRCSACCANVDFERAWALLKRYFEDDKEVPAGKVDEFLNKIDNSIEAQLRPVFGRIMGLEPGEPETQRALGDEIDAAIAELPPVDAPQVKKAAKGKARGKGRKTTFKPSFHQEDSASRPPSNVPSNLAPHAQSFFPPESPPRTPTKPDTPEADPPSIRTGIWDAELRQEMSMASAMDAGTAQAVDERMSEYLEALETSTVSQETRKALTLETKKAFLSRFAAITREEVVPDTPESLNHPPVPSVSHIEPAGLHLRAFHLPLRAHPQDTKSHQVGVHWGTWRRRRRKTKSIRRRRKTKSRRRRRRRRAGGGGDEELDELEQEQEQEEDEEQDEQEQEQSREGLNETHPTPSRPPTLPDKPNQEMDRIAKARMARQNKLLELAGKKVPAPLPSQKSRASATAPTGSRKAANPREKSPRPAPPANGNPRDKSRSKTTKVVAVPTTRPPQNARALPKKKVPAPVVTNSNNNDNDDEEGEEGDSKNKGGRLSRSAIAQAQGIRQKYYDDLQALADKEGKTFAAILSAVGDTC</sequence>
<feature type="compositionally biased region" description="Acidic residues" evidence="1">
    <location>
        <begin position="352"/>
        <end position="376"/>
    </location>
</feature>
<accession>A0A6A4H914</accession>
<evidence type="ECO:0000313" key="4">
    <source>
        <dbReference type="Proteomes" id="UP000799118"/>
    </source>
</evidence>
<dbReference type="AlphaFoldDB" id="A0A6A4H914"/>
<evidence type="ECO:0000256" key="2">
    <source>
        <dbReference type="SAM" id="SignalP"/>
    </source>
</evidence>
<gene>
    <name evidence="3" type="ORF">BT96DRAFT_943376</name>
</gene>
<feature type="compositionally biased region" description="Basic residues" evidence="1">
    <location>
        <begin position="320"/>
        <end position="348"/>
    </location>
</feature>
<organism evidence="3 4">
    <name type="scientific">Gymnopus androsaceus JB14</name>
    <dbReference type="NCBI Taxonomy" id="1447944"/>
    <lineage>
        <taxon>Eukaryota</taxon>
        <taxon>Fungi</taxon>
        <taxon>Dikarya</taxon>
        <taxon>Basidiomycota</taxon>
        <taxon>Agaricomycotina</taxon>
        <taxon>Agaricomycetes</taxon>
        <taxon>Agaricomycetidae</taxon>
        <taxon>Agaricales</taxon>
        <taxon>Marasmiineae</taxon>
        <taxon>Omphalotaceae</taxon>
        <taxon>Gymnopus</taxon>
    </lineage>
</organism>
<feature type="region of interest" description="Disordered" evidence="1">
    <location>
        <begin position="122"/>
        <end position="199"/>
    </location>
</feature>
<feature type="region of interest" description="Disordered" evidence="1">
    <location>
        <begin position="304"/>
        <end position="532"/>
    </location>
</feature>
<reference evidence="3" key="1">
    <citation type="journal article" date="2019" name="Environ. Microbiol.">
        <title>Fungal ecological strategies reflected in gene transcription - a case study of two litter decomposers.</title>
        <authorList>
            <person name="Barbi F."/>
            <person name="Kohler A."/>
            <person name="Barry K."/>
            <person name="Baskaran P."/>
            <person name="Daum C."/>
            <person name="Fauchery L."/>
            <person name="Ihrmark K."/>
            <person name="Kuo A."/>
            <person name="LaButti K."/>
            <person name="Lipzen A."/>
            <person name="Morin E."/>
            <person name="Grigoriev I.V."/>
            <person name="Henrissat B."/>
            <person name="Lindahl B."/>
            <person name="Martin F."/>
        </authorList>
    </citation>
    <scope>NUCLEOTIDE SEQUENCE</scope>
    <source>
        <strain evidence="3">JB14</strain>
    </source>
</reference>
<dbReference type="Proteomes" id="UP000799118">
    <property type="component" value="Unassembled WGS sequence"/>
</dbReference>
<evidence type="ECO:0000256" key="1">
    <source>
        <dbReference type="SAM" id="MobiDB-lite"/>
    </source>
</evidence>
<proteinExistence type="predicted"/>
<feature type="signal peptide" evidence="2">
    <location>
        <begin position="1"/>
        <end position="33"/>
    </location>
</feature>
<protein>
    <submittedName>
        <fullName evidence="3">Uncharacterized protein</fullName>
    </submittedName>
</protein>
<evidence type="ECO:0000313" key="3">
    <source>
        <dbReference type="EMBL" id="KAE9394148.1"/>
    </source>
</evidence>